<dbReference type="EMBL" id="LT629772">
    <property type="protein sequence ID" value="SDS78981.1"/>
    <property type="molecule type" value="Genomic_DNA"/>
</dbReference>
<name>A0A1H1V3C1_9ACTN</name>
<dbReference type="SMART" id="SM00347">
    <property type="entry name" value="HTH_MARR"/>
    <property type="match status" value="1"/>
</dbReference>
<dbReference type="InterPro" id="IPR036390">
    <property type="entry name" value="WH_DNA-bd_sf"/>
</dbReference>
<dbReference type="AlphaFoldDB" id="A0A1H1V3C1"/>
<dbReference type="STRING" id="630515.SAMN04489812_3039"/>
<gene>
    <name evidence="2" type="ORF">SAMN04489812_3039</name>
</gene>
<evidence type="ECO:0000313" key="2">
    <source>
        <dbReference type="EMBL" id="SDS78981.1"/>
    </source>
</evidence>
<dbReference type="GO" id="GO:0006950">
    <property type="term" value="P:response to stress"/>
    <property type="evidence" value="ECO:0007669"/>
    <property type="project" value="TreeGrafter"/>
</dbReference>
<protein>
    <submittedName>
        <fullName evidence="2">DNA-binding transcriptional regulator, MarR family</fullName>
    </submittedName>
</protein>
<accession>A0A1H1V3C1</accession>
<dbReference type="PANTHER" id="PTHR33164">
    <property type="entry name" value="TRANSCRIPTIONAL REGULATOR, MARR FAMILY"/>
    <property type="match status" value="1"/>
</dbReference>
<dbReference type="InterPro" id="IPR000835">
    <property type="entry name" value="HTH_MarR-typ"/>
</dbReference>
<dbReference type="SUPFAM" id="SSF46785">
    <property type="entry name" value="Winged helix' DNA-binding domain"/>
    <property type="match status" value="1"/>
</dbReference>
<dbReference type="PROSITE" id="PS50995">
    <property type="entry name" value="HTH_MARR_2"/>
    <property type="match status" value="1"/>
</dbReference>
<dbReference type="Pfam" id="PF01047">
    <property type="entry name" value="MarR"/>
    <property type="match status" value="1"/>
</dbReference>
<evidence type="ECO:0000259" key="1">
    <source>
        <dbReference type="PROSITE" id="PS50995"/>
    </source>
</evidence>
<dbReference type="Proteomes" id="UP000199103">
    <property type="component" value="Chromosome I"/>
</dbReference>
<dbReference type="GO" id="GO:0003700">
    <property type="term" value="F:DNA-binding transcription factor activity"/>
    <property type="evidence" value="ECO:0007669"/>
    <property type="project" value="InterPro"/>
</dbReference>
<keyword evidence="3" id="KW-1185">Reference proteome</keyword>
<evidence type="ECO:0000313" key="3">
    <source>
        <dbReference type="Proteomes" id="UP000199103"/>
    </source>
</evidence>
<dbReference type="InterPro" id="IPR039422">
    <property type="entry name" value="MarR/SlyA-like"/>
</dbReference>
<dbReference type="InterPro" id="IPR036388">
    <property type="entry name" value="WH-like_DNA-bd_sf"/>
</dbReference>
<dbReference type="Gene3D" id="1.10.10.10">
    <property type="entry name" value="Winged helix-like DNA-binding domain superfamily/Winged helix DNA-binding domain"/>
    <property type="match status" value="1"/>
</dbReference>
<keyword evidence="2" id="KW-0238">DNA-binding</keyword>
<dbReference type="OrthoDB" id="3526267at2"/>
<reference evidence="2 3" key="1">
    <citation type="submission" date="2016-10" db="EMBL/GenBank/DDBJ databases">
        <authorList>
            <person name="de Groot N.N."/>
        </authorList>
    </citation>
    <scope>NUCLEOTIDE SEQUENCE [LARGE SCALE GENOMIC DNA]</scope>
    <source>
        <strain evidence="2 3">DSM 21800</strain>
    </source>
</reference>
<dbReference type="GO" id="GO:0003677">
    <property type="term" value="F:DNA binding"/>
    <property type="evidence" value="ECO:0007669"/>
    <property type="project" value="UniProtKB-KW"/>
</dbReference>
<sequence length="160" mass="17985">MPDSPWLTPAEERAWRGYMLMHPLVDLRISRDLSRDSGLSMADYMVLVSVSEDADRQLRLVELAEVMLWSKSRLGHHLDRMVARGLVLRRQLPTNSRATVIELTEAGWAAIRQAAPLHVRSVRRHLLDLLSADQVAALADITETVLGQVDGVRPDADRSD</sequence>
<proteinExistence type="predicted"/>
<dbReference type="PANTHER" id="PTHR33164:SF99">
    <property type="entry name" value="MARR FAMILY REGULATORY PROTEIN"/>
    <property type="match status" value="1"/>
</dbReference>
<dbReference type="RefSeq" id="WP_091526087.1">
    <property type="nucleotide sequence ID" value="NZ_LT629772.1"/>
</dbReference>
<organism evidence="2 3">
    <name type="scientific">Microlunatus soli</name>
    <dbReference type="NCBI Taxonomy" id="630515"/>
    <lineage>
        <taxon>Bacteria</taxon>
        <taxon>Bacillati</taxon>
        <taxon>Actinomycetota</taxon>
        <taxon>Actinomycetes</taxon>
        <taxon>Propionibacteriales</taxon>
        <taxon>Propionibacteriaceae</taxon>
        <taxon>Microlunatus</taxon>
    </lineage>
</organism>
<feature type="domain" description="HTH marR-type" evidence="1">
    <location>
        <begin position="1"/>
        <end position="147"/>
    </location>
</feature>